<dbReference type="Pfam" id="PF14269">
    <property type="entry name" value="Arylsulfotran_2"/>
    <property type="match status" value="1"/>
</dbReference>
<feature type="chain" id="PRO_5041258606" description="LGFP repeat-containing protein" evidence="1">
    <location>
        <begin position="33"/>
        <end position="1061"/>
    </location>
</feature>
<keyword evidence="3" id="KW-1185">Reference proteome</keyword>
<dbReference type="PANTHER" id="PTHR35340:SF5">
    <property type="entry name" value="ASST-DOMAIN-CONTAINING PROTEIN"/>
    <property type="match status" value="1"/>
</dbReference>
<protein>
    <recommendedName>
        <fullName evidence="4">LGFP repeat-containing protein</fullName>
    </recommendedName>
</protein>
<dbReference type="EMBL" id="JAKFHA010000002">
    <property type="protein sequence ID" value="MCF2526869.1"/>
    <property type="molecule type" value="Genomic_DNA"/>
</dbReference>
<organism evidence="2 3">
    <name type="scientific">Yinghuangia soli</name>
    <dbReference type="NCBI Taxonomy" id="2908204"/>
    <lineage>
        <taxon>Bacteria</taxon>
        <taxon>Bacillati</taxon>
        <taxon>Actinomycetota</taxon>
        <taxon>Actinomycetes</taxon>
        <taxon>Kitasatosporales</taxon>
        <taxon>Streptomycetaceae</taxon>
        <taxon>Yinghuangia</taxon>
    </lineage>
</organism>
<sequence length="1061" mass="111652">MSNTTRRALTWACSSAVLSTCLTFGLASSAAAAPPIGAGTGTTASAFVPGAGLPVAPQTITPPPASGWTGRYGYKLTPIATRVVDGAAPGLLFGGNPSADPVQNASYIYDNDGRIVYSNQSGENLTRINYLGRPAVANNNWWSWIIEDADGKTLRTIAMPDLASEQPSIRTNADGTKALITFQRPASVDLSGSGGPSKATVLESVLREVDLATGGTTFEWASLKDGAAQVPLTDSLVGITPGLDYVGLNGASYAQDGSILASASGTGSVYKFDRATGGFAWILGGKRNQFAFTGTSAEPSRPLDVSVDGSGRLSFLDDSAAKSARSVAYTLDEDAKTAALSWSWTPEDPVSDVKSGGNQVLPNGNRLITFGAKGAVAEVTPNGTVVFESQLPAGVPTQRVQRESWTTGRPEFRVHDVSMTTGKLDAVAIWNGASGVASWQLSTGPDKDHLTPVGTLPYQGVVSEIKATLDRTTAGYVLTALDSEGKPLPSGTSQITYIDEIAKLVAELPDPSVMGTPTTFAKPVGAPQAGATMRDFTQGLGYIQRSYWSSTTALIYGPLADAYKAQGGPTGPLGAPIGPMAVYSDGGSAVPLAGETVLVYSPGKGTRVLKGGFALAWRGQKDPLATLGYPVGDAVRDPSGTGCVQDFALAKLYAASCDTGAAAAVPPAVAARWEPLKSLLGYPVTGAYDDNGTTVQRFERGAITVASNGTTRLVFGAIYQEWLANTYLGLPTTDELAVGDGIGRVSHFARGSIYWSPQSGAHALQNGGIHTKWLQLGGPTGFLGYPTDSEHDFKEIAGTGARTTTFQRGIVVWTAATGPHEMHGGVLQTWRDSIYRYTAGYPGGAWIGFPLTDETATGSRRGIYQVFQRGAVFWSPNSGAAIIRGGMAEKWASQNWDSGWLGFPTTNEWPMTDRPGVVVQYFERGRIYWSADRGARMVPDALDPTRWISLNLGLPIQDVQYTADGTSQYVIAERGALYATHKEVADNGFADIVMGGIWAKYQSIGADRSCLGLPWATEHNAWNQYGTPDGSMLQSFANGTIVWNSVTGVSTARCGKNGKPF</sequence>
<dbReference type="Proteomes" id="UP001165378">
    <property type="component" value="Unassembled WGS sequence"/>
</dbReference>
<evidence type="ECO:0000256" key="1">
    <source>
        <dbReference type="SAM" id="SignalP"/>
    </source>
</evidence>
<dbReference type="InterPro" id="IPR013207">
    <property type="entry name" value="LGFP"/>
</dbReference>
<comment type="caution">
    <text evidence="2">The sequence shown here is derived from an EMBL/GenBank/DDBJ whole genome shotgun (WGS) entry which is preliminary data.</text>
</comment>
<keyword evidence="1" id="KW-0732">Signal</keyword>
<evidence type="ECO:0008006" key="4">
    <source>
        <dbReference type="Google" id="ProtNLM"/>
    </source>
</evidence>
<evidence type="ECO:0000313" key="2">
    <source>
        <dbReference type="EMBL" id="MCF2526869.1"/>
    </source>
</evidence>
<dbReference type="SUPFAM" id="SSF63829">
    <property type="entry name" value="Calcium-dependent phosphotriesterase"/>
    <property type="match status" value="1"/>
</dbReference>
<dbReference type="PANTHER" id="PTHR35340">
    <property type="entry name" value="PQQ ENZYME REPEAT PROTEIN-RELATED"/>
    <property type="match status" value="1"/>
</dbReference>
<dbReference type="Pfam" id="PF08310">
    <property type="entry name" value="LGFP"/>
    <property type="match status" value="6"/>
</dbReference>
<gene>
    <name evidence="2" type="ORF">LZ495_06505</name>
</gene>
<dbReference type="InterPro" id="IPR039535">
    <property type="entry name" value="ASST-like"/>
</dbReference>
<dbReference type="InterPro" id="IPR053143">
    <property type="entry name" value="Arylsulfate_ST"/>
</dbReference>
<accession>A0AA41PXY4</accession>
<name>A0AA41PXY4_9ACTN</name>
<feature type="signal peptide" evidence="1">
    <location>
        <begin position="1"/>
        <end position="32"/>
    </location>
</feature>
<proteinExistence type="predicted"/>
<dbReference type="AlphaFoldDB" id="A0AA41PXY4"/>
<dbReference type="RefSeq" id="WP_235050994.1">
    <property type="nucleotide sequence ID" value="NZ_JAKFHA010000002.1"/>
</dbReference>
<reference evidence="2" key="1">
    <citation type="submission" date="2022-01" db="EMBL/GenBank/DDBJ databases">
        <title>Genome-Based Taxonomic Classification of the Phylum Actinobacteria.</title>
        <authorList>
            <person name="Gao Y."/>
        </authorList>
    </citation>
    <scope>NUCLEOTIDE SEQUENCE</scope>
    <source>
        <strain evidence="2">KLBMP 8922</strain>
    </source>
</reference>
<evidence type="ECO:0000313" key="3">
    <source>
        <dbReference type="Proteomes" id="UP001165378"/>
    </source>
</evidence>